<dbReference type="Proteomes" id="UP001303760">
    <property type="component" value="Unassembled WGS sequence"/>
</dbReference>
<evidence type="ECO:0000313" key="4">
    <source>
        <dbReference type="Proteomes" id="UP001303760"/>
    </source>
</evidence>
<dbReference type="PANTHER" id="PTHR24148:SF73">
    <property type="entry name" value="HET DOMAIN PROTEIN (AFU_ORTHOLOGUE AFUA_8G01020)"/>
    <property type="match status" value="1"/>
</dbReference>
<dbReference type="Pfam" id="PF06985">
    <property type="entry name" value="HET"/>
    <property type="match status" value="1"/>
</dbReference>
<feature type="region of interest" description="Disordered" evidence="1">
    <location>
        <begin position="1"/>
        <end position="23"/>
    </location>
</feature>
<dbReference type="InterPro" id="IPR052895">
    <property type="entry name" value="HetReg/Transcr_Mod"/>
</dbReference>
<reference evidence="3" key="2">
    <citation type="submission" date="2023-05" db="EMBL/GenBank/DDBJ databases">
        <authorList>
            <consortium name="Lawrence Berkeley National Laboratory"/>
            <person name="Steindorff A."/>
            <person name="Hensen N."/>
            <person name="Bonometti L."/>
            <person name="Westerberg I."/>
            <person name="Brannstrom I.O."/>
            <person name="Guillou S."/>
            <person name="Cros-Aarteil S."/>
            <person name="Calhoun S."/>
            <person name="Haridas S."/>
            <person name="Kuo A."/>
            <person name="Mondo S."/>
            <person name="Pangilinan J."/>
            <person name="Riley R."/>
            <person name="Labutti K."/>
            <person name="Andreopoulos B."/>
            <person name="Lipzen A."/>
            <person name="Chen C."/>
            <person name="Yanf M."/>
            <person name="Daum C."/>
            <person name="Ng V."/>
            <person name="Clum A."/>
            <person name="Ohm R."/>
            <person name="Martin F."/>
            <person name="Silar P."/>
            <person name="Natvig D."/>
            <person name="Lalanne C."/>
            <person name="Gautier V."/>
            <person name="Ament-Velasquez S.L."/>
            <person name="Kruys A."/>
            <person name="Hutchinson M.I."/>
            <person name="Powell A.J."/>
            <person name="Barry K."/>
            <person name="Miller A.N."/>
            <person name="Grigoriev I.V."/>
            <person name="Debuchy R."/>
            <person name="Gladieux P."/>
            <person name="Thoren M.H."/>
            <person name="Johannesson H."/>
        </authorList>
    </citation>
    <scope>NUCLEOTIDE SEQUENCE</scope>
    <source>
        <strain evidence="3">CBS 532.94</strain>
    </source>
</reference>
<feature type="domain" description="Heterokaryon incompatibility" evidence="2">
    <location>
        <begin position="137"/>
        <end position="261"/>
    </location>
</feature>
<feature type="compositionally biased region" description="Basic residues" evidence="1">
    <location>
        <begin position="1"/>
        <end position="21"/>
    </location>
</feature>
<name>A0AAN7C4E1_9PEZI</name>
<sequence length="738" mass="83238">MPPPRSRPRSHSNPPPRRRRPAYTYTPLSTARHIRLLQLVHFDPALSQLYATLTEHPISAIAHQFTALTSFETFKRRDDLAGSEGGMIDVYTPDVRTLAVRGNLAGFLRSYFLGGYPDGRMRDHKSGKVVWSFEVISRLWVDAVCIDQTNAEEKACQIPLMGEVYNSAGRVLAWLGADESRLGTFLWWHRVVMPAVVRAVKRDGDVAMAKFRDGNYRDGALWRDVVGIENPAAGSWSRAWTDYWAFYRTRRYFHRAWIVQEVAVAGRFDMMAGPKGDELSWDDMLEFAYFLGRVGWVAELDDLGDRWLSTLGRRHSNVGQIRGFGITDIGTLQQEHRNKDFEKTGWPEHWWAVLTAVRRRDCFVKQDKVFATVGTLQQALPPGTPLPFPVDATATPEEVYIHAATALLLNCPKLPLLSFVDHPHHRSLSNLPSWVPDLTTARYACPIGSFDSGFTACVLDSSPNIPPRYVAPAGELHLRGVKLDTISYKTQYCPPWSTALAVEALSFLASMPVWYPHAVVRDEEGPKPMFREVALIHVLTCNEFTNPYRGSEAESWRLLNSFRTWLVMALGLIYSGCLVREGEPWYSAETLAECKAKWEAIEALIRGLGARGLVPAVEEVKEHGEHMMRARRGEQPWPESVTSPQVFKYQIGFIMLYRCLFRTGDGWVGVCTETCEAGDEVWLLQGGAVPYVLRPCKEEGGKRKYLFCGECCVEGVMKGELVESGYAVADKLEDVVIR</sequence>
<proteinExistence type="predicted"/>
<accession>A0AAN7C4E1</accession>
<evidence type="ECO:0000256" key="1">
    <source>
        <dbReference type="SAM" id="MobiDB-lite"/>
    </source>
</evidence>
<protein>
    <submittedName>
        <fullName evidence="3">Heterokaryon incompatibility protein-domain-containing protein</fullName>
    </submittedName>
</protein>
<evidence type="ECO:0000313" key="3">
    <source>
        <dbReference type="EMBL" id="KAK4235183.1"/>
    </source>
</evidence>
<reference evidence="3" key="1">
    <citation type="journal article" date="2023" name="Mol. Phylogenet. Evol.">
        <title>Genome-scale phylogeny and comparative genomics of the fungal order Sordariales.</title>
        <authorList>
            <person name="Hensen N."/>
            <person name="Bonometti L."/>
            <person name="Westerberg I."/>
            <person name="Brannstrom I.O."/>
            <person name="Guillou S."/>
            <person name="Cros-Aarteil S."/>
            <person name="Calhoun S."/>
            <person name="Haridas S."/>
            <person name="Kuo A."/>
            <person name="Mondo S."/>
            <person name="Pangilinan J."/>
            <person name="Riley R."/>
            <person name="LaButti K."/>
            <person name="Andreopoulos B."/>
            <person name="Lipzen A."/>
            <person name="Chen C."/>
            <person name="Yan M."/>
            <person name="Daum C."/>
            <person name="Ng V."/>
            <person name="Clum A."/>
            <person name="Steindorff A."/>
            <person name="Ohm R.A."/>
            <person name="Martin F."/>
            <person name="Silar P."/>
            <person name="Natvig D.O."/>
            <person name="Lalanne C."/>
            <person name="Gautier V."/>
            <person name="Ament-Velasquez S.L."/>
            <person name="Kruys A."/>
            <person name="Hutchinson M.I."/>
            <person name="Powell A.J."/>
            <person name="Barry K."/>
            <person name="Miller A.N."/>
            <person name="Grigoriev I.V."/>
            <person name="Debuchy R."/>
            <person name="Gladieux P."/>
            <person name="Hiltunen Thoren M."/>
            <person name="Johannesson H."/>
        </authorList>
    </citation>
    <scope>NUCLEOTIDE SEQUENCE</scope>
    <source>
        <strain evidence="3">CBS 532.94</strain>
    </source>
</reference>
<dbReference type="PANTHER" id="PTHR24148">
    <property type="entry name" value="ANKYRIN REPEAT DOMAIN-CONTAINING PROTEIN 39 HOMOLOG-RELATED"/>
    <property type="match status" value="1"/>
</dbReference>
<dbReference type="EMBL" id="MU860289">
    <property type="protein sequence ID" value="KAK4235183.1"/>
    <property type="molecule type" value="Genomic_DNA"/>
</dbReference>
<organism evidence="3 4">
    <name type="scientific">Achaetomium macrosporum</name>
    <dbReference type="NCBI Taxonomy" id="79813"/>
    <lineage>
        <taxon>Eukaryota</taxon>
        <taxon>Fungi</taxon>
        <taxon>Dikarya</taxon>
        <taxon>Ascomycota</taxon>
        <taxon>Pezizomycotina</taxon>
        <taxon>Sordariomycetes</taxon>
        <taxon>Sordariomycetidae</taxon>
        <taxon>Sordariales</taxon>
        <taxon>Chaetomiaceae</taxon>
        <taxon>Achaetomium</taxon>
    </lineage>
</organism>
<comment type="caution">
    <text evidence="3">The sequence shown here is derived from an EMBL/GenBank/DDBJ whole genome shotgun (WGS) entry which is preliminary data.</text>
</comment>
<dbReference type="Pfam" id="PF26639">
    <property type="entry name" value="Het-6_barrel"/>
    <property type="match status" value="1"/>
</dbReference>
<keyword evidence="4" id="KW-1185">Reference proteome</keyword>
<evidence type="ECO:0000259" key="2">
    <source>
        <dbReference type="Pfam" id="PF06985"/>
    </source>
</evidence>
<dbReference type="AlphaFoldDB" id="A0AAN7C4E1"/>
<dbReference type="InterPro" id="IPR010730">
    <property type="entry name" value="HET"/>
</dbReference>
<gene>
    <name evidence="3" type="ORF">C8A03DRAFT_46619</name>
</gene>